<feature type="transmembrane region" description="Helical" evidence="6">
    <location>
        <begin position="69"/>
        <end position="88"/>
    </location>
</feature>
<feature type="transmembrane region" description="Helical" evidence="6">
    <location>
        <begin position="248"/>
        <end position="269"/>
    </location>
</feature>
<dbReference type="NCBIfam" id="NF037997">
    <property type="entry name" value="Na_Pi_symport"/>
    <property type="match status" value="1"/>
</dbReference>
<dbReference type="InterPro" id="IPR003841">
    <property type="entry name" value="Na/Pi_transpt"/>
</dbReference>
<keyword evidence="2" id="KW-1003">Cell membrane</keyword>
<keyword evidence="4 6" id="KW-1133">Transmembrane helix</keyword>
<evidence type="ECO:0000259" key="7">
    <source>
        <dbReference type="Pfam" id="PF01895"/>
    </source>
</evidence>
<organism evidence="8 9">
    <name type="scientific">Planococcus salinus</name>
    <dbReference type="NCBI Taxonomy" id="1848460"/>
    <lineage>
        <taxon>Bacteria</taxon>
        <taxon>Bacillati</taxon>
        <taxon>Bacillota</taxon>
        <taxon>Bacilli</taxon>
        <taxon>Bacillales</taxon>
        <taxon>Caryophanaceae</taxon>
        <taxon>Planococcus</taxon>
    </lineage>
</organism>
<name>A0A3M8PBM7_9BACL</name>
<evidence type="ECO:0000256" key="2">
    <source>
        <dbReference type="ARBA" id="ARBA00022475"/>
    </source>
</evidence>
<accession>A0A3M8PBM7</accession>
<dbReference type="Gene3D" id="1.20.58.220">
    <property type="entry name" value="Phosphate transport system protein phou homolog 2, domain 2"/>
    <property type="match status" value="1"/>
</dbReference>
<gene>
    <name evidence="8" type="ORF">EEX84_01435</name>
</gene>
<sequence length="543" mass="59412">MDMSWQEILFSFFGGLGIFLFSIKYMGDALQKAAGDKLRDILDRFTTNPFMGVLVGIVVTILIQSSSGTTVIVVGLVSAGFMTLRQAIGVIMGANIGTTVTAFIIGLDVGAYSLPIMAVGAFLIFFFKKNKVQNVGQVIFGFGGLFFGMETMSGAMKPLRELPAFIDMTINLSEYPILGVVVGTVFTLIVQSSSGTIAILQGLYDEQILTLAASLPVLFGDNIGTTITAVLAALGTSIAARRAAAVHVLFNVIGSVIFLLLLVPFTAYVEWLSTLLGLEPRMQIAFAHGSFNVANTLIQFPLIGFWAYLVTKVIPGQEVLVEFKPKHLDPIFIEQSPSIALGQSKEEILRMGAYAVQGLQETFEYLKTKSKKNAEMGYQLEDAINNLDGKITDYLVLISAESISAADSTRHTMLMETVRDIERIGDHFENIIELIDYQENNKVKITEDAMEDLGEMFALTIATVQKSLDALDTTSHELAREVAEQEDLIDKMERKFRKKHIMRLNEGQCSAQAGIVFVDIISNLERIGDHSVNIAEAILGNRA</sequence>
<dbReference type="SUPFAM" id="SSF109755">
    <property type="entry name" value="PhoU-like"/>
    <property type="match status" value="1"/>
</dbReference>
<dbReference type="NCBIfam" id="TIGR00704">
    <property type="entry name" value="NaPi_cotrn_rel"/>
    <property type="match status" value="1"/>
</dbReference>
<comment type="subcellular location">
    <subcellularLocation>
        <location evidence="1">Cell membrane</location>
        <topology evidence="1">Multi-pass membrane protein</topology>
    </subcellularLocation>
</comment>
<dbReference type="GO" id="GO:0005886">
    <property type="term" value="C:plasma membrane"/>
    <property type="evidence" value="ECO:0007669"/>
    <property type="project" value="UniProtKB-SubCell"/>
</dbReference>
<dbReference type="Pfam" id="PF01895">
    <property type="entry name" value="PhoU"/>
    <property type="match status" value="2"/>
</dbReference>
<feature type="transmembrane region" description="Helical" evidence="6">
    <location>
        <begin position="289"/>
        <end position="310"/>
    </location>
</feature>
<dbReference type="Proteomes" id="UP000275473">
    <property type="component" value="Unassembled WGS sequence"/>
</dbReference>
<dbReference type="GO" id="GO:0005436">
    <property type="term" value="F:sodium:phosphate symporter activity"/>
    <property type="evidence" value="ECO:0007669"/>
    <property type="project" value="InterPro"/>
</dbReference>
<dbReference type="PANTHER" id="PTHR10010:SF46">
    <property type="entry name" value="SODIUM-DEPENDENT PHOSPHATE TRANSPORT PROTEIN 2B"/>
    <property type="match status" value="1"/>
</dbReference>
<protein>
    <submittedName>
        <fullName evidence="8">Na/Pi cotransporter family protein</fullName>
    </submittedName>
</protein>
<dbReference type="EMBL" id="RIAX01000001">
    <property type="protein sequence ID" value="RNF41043.1"/>
    <property type="molecule type" value="Genomic_DNA"/>
</dbReference>
<feature type="transmembrane region" description="Helical" evidence="6">
    <location>
        <begin position="223"/>
        <end position="241"/>
    </location>
</feature>
<comment type="caution">
    <text evidence="8">The sequence shown here is derived from an EMBL/GenBank/DDBJ whole genome shotgun (WGS) entry which is preliminary data.</text>
</comment>
<feature type="transmembrane region" description="Helical" evidence="6">
    <location>
        <begin position="6"/>
        <end position="25"/>
    </location>
</feature>
<evidence type="ECO:0000313" key="8">
    <source>
        <dbReference type="EMBL" id="RNF41043.1"/>
    </source>
</evidence>
<dbReference type="InterPro" id="IPR038078">
    <property type="entry name" value="PhoU-like_sf"/>
</dbReference>
<evidence type="ECO:0000256" key="4">
    <source>
        <dbReference type="ARBA" id="ARBA00022989"/>
    </source>
</evidence>
<evidence type="ECO:0000313" key="9">
    <source>
        <dbReference type="Proteomes" id="UP000275473"/>
    </source>
</evidence>
<dbReference type="PANTHER" id="PTHR10010">
    <property type="entry name" value="SOLUTE CARRIER FAMILY 34 SODIUM PHOSPHATE , MEMBER 2-RELATED"/>
    <property type="match status" value="1"/>
</dbReference>
<evidence type="ECO:0000256" key="1">
    <source>
        <dbReference type="ARBA" id="ARBA00004651"/>
    </source>
</evidence>
<evidence type="ECO:0000256" key="3">
    <source>
        <dbReference type="ARBA" id="ARBA00022692"/>
    </source>
</evidence>
<reference evidence="8 9" key="1">
    <citation type="journal article" date="2018" name="Int. J. Syst. Evol. Microbiol.">
        <title>Planococcus salinus sp. nov., a moderately halophilic bacterium isolated from a saline-alkali soil.</title>
        <authorList>
            <person name="Gan L."/>
        </authorList>
    </citation>
    <scope>NUCLEOTIDE SEQUENCE [LARGE SCALE GENOMIC DNA]</scope>
    <source>
        <strain evidence="8 9">LCB217</strain>
    </source>
</reference>
<dbReference type="RefSeq" id="WP_123163792.1">
    <property type="nucleotide sequence ID" value="NZ_RIAX01000001.1"/>
</dbReference>
<dbReference type="Pfam" id="PF02690">
    <property type="entry name" value="Na_Pi_cotrans"/>
    <property type="match status" value="2"/>
</dbReference>
<keyword evidence="5 6" id="KW-0472">Membrane</keyword>
<feature type="transmembrane region" description="Helical" evidence="6">
    <location>
        <begin position="45"/>
        <end position="63"/>
    </location>
</feature>
<evidence type="ECO:0000256" key="5">
    <source>
        <dbReference type="ARBA" id="ARBA00023136"/>
    </source>
</evidence>
<dbReference type="InterPro" id="IPR004633">
    <property type="entry name" value="NaPi_cotrn-rel/YqeW-like"/>
</dbReference>
<feature type="transmembrane region" description="Helical" evidence="6">
    <location>
        <begin position="177"/>
        <end position="203"/>
    </location>
</feature>
<feature type="domain" description="PhoU" evidence="7">
    <location>
        <begin position="348"/>
        <end position="434"/>
    </location>
</feature>
<evidence type="ECO:0000256" key="6">
    <source>
        <dbReference type="SAM" id="Phobius"/>
    </source>
</evidence>
<proteinExistence type="predicted"/>
<dbReference type="InterPro" id="IPR026022">
    <property type="entry name" value="PhoU_dom"/>
</dbReference>
<dbReference type="OrthoDB" id="9763003at2"/>
<keyword evidence="3 6" id="KW-0812">Transmembrane</keyword>
<feature type="domain" description="PhoU" evidence="7">
    <location>
        <begin position="454"/>
        <end position="538"/>
    </location>
</feature>
<feature type="transmembrane region" description="Helical" evidence="6">
    <location>
        <begin position="100"/>
        <end position="126"/>
    </location>
</feature>
<dbReference type="AlphaFoldDB" id="A0A3M8PBM7"/>
<keyword evidence="9" id="KW-1185">Reference proteome</keyword>
<dbReference type="GO" id="GO:0044341">
    <property type="term" value="P:sodium-dependent phosphate transport"/>
    <property type="evidence" value="ECO:0007669"/>
    <property type="project" value="InterPro"/>
</dbReference>